<dbReference type="SUPFAM" id="SSF101478">
    <property type="entry name" value="ADP-ribosylglycohydrolase"/>
    <property type="match status" value="1"/>
</dbReference>
<evidence type="ECO:0000256" key="1">
    <source>
        <dbReference type="PIRSR" id="PIRSR605502-1"/>
    </source>
</evidence>
<dbReference type="STRING" id="1093900.A0A507AQU6"/>
<dbReference type="EMBL" id="SKBQ01000006">
    <property type="protein sequence ID" value="TPX09212.1"/>
    <property type="molecule type" value="Genomic_DNA"/>
</dbReference>
<comment type="cofactor">
    <cofactor evidence="1">
        <name>Mg(2+)</name>
        <dbReference type="ChEBI" id="CHEBI:18420"/>
    </cofactor>
    <text evidence="1">Binds 2 magnesium ions per subunit.</text>
</comment>
<protein>
    <recommendedName>
        <fullName evidence="5">ADP-ribosylglycohydrolase</fullName>
    </recommendedName>
</protein>
<name>A0A507AQU6_9PEZI</name>
<keyword evidence="1" id="KW-0479">Metal-binding</keyword>
<keyword evidence="4" id="KW-1185">Reference proteome</keyword>
<evidence type="ECO:0000313" key="2">
    <source>
        <dbReference type="EMBL" id="TPX09066.1"/>
    </source>
</evidence>
<feature type="binding site" evidence="1">
    <location>
        <position position="285"/>
    </location>
    <ligand>
        <name>Mg(2+)</name>
        <dbReference type="ChEBI" id="CHEBI:18420"/>
        <label>1</label>
    </ligand>
</feature>
<evidence type="ECO:0000313" key="4">
    <source>
        <dbReference type="Proteomes" id="UP000319257"/>
    </source>
</evidence>
<keyword evidence="1" id="KW-0460">Magnesium</keyword>
<dbReference type="AlphaFoldDB" id="A0A507AQU6"/>
<comment type="caution">
    <text evidence="2">The sequence shown here is derived from an EMBL/GenBank/DDBJ whole genome shotgun (WGS) entry which is preliminary data.</text>
</comment>
<dbReference type="InParanoid" id="A0A507AQU6"/>
<dbReference type="EMBL" id="SKBQ01000006">
    <property type="protein sequence ID" value="TPX09066.1"/>
    <property type="molecule type" value="Genomic_DNA"/>
</dbReference>
<dbReference type="GeneID" id="41968973"/>
<sequence length="708" mass="77035">MAPLQADYLERVYAGVLGKLIGVYVGRPFEGWTHQRILAELGPVKHYVHERLGLPLVVTDDDLSGTFAFVRALEEHGVSPDLTAEDVGRTWLNNVVERRSVFWWGGRGVSTEHTAWLNLSEGVWAPRSGSIAQNGRTVAEQIGAQIFIDGWALVAPGRPELAAKLAKAAGSVSHDGESVYAAVLWAAMEAEAFVSKNVDHLLDTGLQYIPAESDIARMIGQVRAWCKEDGEWAKTRQRIEDTHGYDKYHGVCHVMPNHAIMVMALIYGGHSFHEAMHIINTCGWDTDCNSGNIGCLVAIMHGLSTFEGGPDWRGPLADRALISSADGGYSINDAARIAIDVANLGYQLAGEPPLKAPKDGAQFHFSLPGSVQGFQSTGSSAKVEQGSDDQGTSGLAIRIQGLTGSSNPVEALTQTFSPREVERMGPTYPLMCSPLVYPGQKVFANVKTEGKGGPVKVQLRLKHYSENDELMSHDGTSVELVPGTAQRMEWTIPDTLDSQPIQQLGLAVSTTGDPFEGTVWLESLGWSGIPRTVFRRPAAKECKYWHDAWVTSVDDFHMRMIPSFHIVKNSGEGQISIGTREWADYKFTVHKLKVTFGNWAGAIVRTRGLHRYYGVILSKDAKGNSCLSVVKARDEHRRVLASIPFDWGIDAEYEMAVAVQGNKIRAEVGSASIEASDKDGPYLSGGMGLVVQTGSLSADSLEVSPIEI</sequence>
<dbReference type="OrthoDB" id="44736at2759"/>
<organism evidence="2 4">
    <name type="scientific">Thyridium curvatum</name>
    <dbReference type="NCBI Taxonomy" id="1093900"/>
    <lineage>
        <taxon>Eukaryota</taxon>
        <taxon>Fungi</taxon>
        <taxon>Dikarya</taxon>
        <taxon>Ascomycota</taxon>
        <taxon>Pezizomycotina</taxon>
        <taxon>Sordariomycetes</taxon>
        <taxon>Sordariomycetidae</taxon>
        <taxon>Thyridiales</taxon>
        <taxon>Thyridiaceae</taxon>
        <taxon>Thyridium</taxon>
    </lineage>
</organism>
<accession>A0A507AQU6</accession>
<dbReference type="InterPro" id="IPR005502">
    <property type="entry name" value="Ribosyl_crysJ1"/>
</dbReference>
<evidence type="ECO:0008006" key="5">
    <source>
        <dbReference type="Google" id="ProtNLM"/>
    </source>
</evidence>
<dbReference type="RefSeq" id="XP_030990777.1">
    <property type="nucleotide sequence ID" value="XM_031135615.1"/>
</dbReference>
<dbReference type="InterPro" id="IPR036705">
    <property type="entry name" value="Ribosyl_crysJ1_sf"/>
</dbReference>
<dbReference type="Proteomes" id="UP000319257">
    <property type="component" value="Unassembled WGS sequence"/>
</dbReference>
<feature type="binding site" evidence="1">
    <location>
        <position position="62"/>
    </location>
    <ligand>
        <name>Mg(2+)</name>
        <dbReference type="ChEBI" id="CHEBI:18420"/>
        <label>1</label>
    </ligand>
</feature>
<proteinExistence type="predicted"/>
<reference evidence="2 4" key="1">
    <citation type="submission" date="2019-06" db="EMBL/GenBank/DDBJ databases">
        <title>Draft genome sequence of the filamentous fungus Phialemoniopsis curvata isolated from diesel fuel.</title>
        <authorList>
            <person name="Varaljay V.A."/>
            <person name="Lyon W.J."/>
            <person name="Crouch A.L."/>
            <person name="Drake C.E."/>
            <person name="Hollomon J.M."/>
            <person name="Nadeau L.J."/>
            <person name="Nunn H.S."/>
            <person name="Stevenson B.S."/>
            <person name="Bojanowski C.L."/>
            <person name="Crookes-Goodson W.J."/>
        </authorList>
    </citation>
    <scope>NUCLEOTIDE SEQUENCE [LARGE SCALE GENOMIC DNA]</scope>
    <source>
        <strain evidence="2 4">D216</strain>
    </source>
</reference>
<dbReference type="GO" id="GO:0046872">
    <property type="term" value="F:metal ion binding"/>
    <property type="evidence" value="ECO:0007669"/>
    <property type="project" value="UniProtKB-KW"/>
</dbReference>
<feature type="binding site" evidence="1">
    <location>
        <position position="61"/>
    </location>
    <ligand>
        <name>Mg(2+)</name>
        <dbReference type="ChEBI" id="CHEBI:18420"/>
        <label>1</label>
    </ligand>
</feature>
<dbReference type="Gene3D" id="2.60.120.560">
    <property type="entry name" value="Exo-inulinase, domain 1"/>
    <property type="match status" value="1"/>
</dbReference>
<feature type="binding site" evidence="1">
    <location>
        <position position="287"/>
    </location>
    <ligand>
        <name>Mg(2+)</name>
        <dbReference type="ChEBI" id="CHEBI:18420"/>
        <label>1</label>
    </ligand>
</feature>
<dbReference type="Gene3D" id="1.10.4080.10">
    <property type="entry name" value="ADP-ribosylation/Crystallin J1"/>
    <property type="match status" value="1"/>
</dbReference>
<evidence type="ECO:0000313" key="3">
    <source>
        <dbReference type="EMBL" id="TPX09212.1"/>
    </source>
</evidence>
<gene>
    <name evidence="2" type="ORF">E0L32_001526</name>
    <name evidence="3" type="ORF">E0L32_001672</name>
</gene>
<dbReference type="Pfam" id="PF03747">
    <property type="entry name" value="ADP_ribosyl_GH"/>
    <property type="match status" value="1"/>
</dbReference>